<accession>A0A0N7J7Z9</accession>
<gene>
    <name evidence="2" type="ORF">BvMPK_4026</name>
</gene>
<name>A0A0N7J7Z9_PHOVU</name>
<sequence>MQKYKIIFLNQSFMDIKEYSKLIKAKRKELDDLMKRKMPVIAGRMAKDHFQDNFRREGFVNGGLHPWPKAKRLSSGRTDAAGQYGTLLSGRNHLFSSVKYVPEDYRVRVANDLIYAPVNNWGGEVHPTVTPRMRRFAWAKYYQASGKAKKAATGKKKGKKKGSAASNEPPENPEALKWKRLALTKKKKLRIRIPQRQFIGESRELSDRITEKTENEIRNILNL</sequence>
<reference evidence="2 3" key="2">
    <citation type="journal article" date="2016" name="Genome Biol. Evol.">
        <title>Extensive mobilome-driven genome diversification in mouse gut-associated Bacteroides vulgatus mpk.</title>
        <authorList>
            <person name="Lange A."/>
            <person name="Beier S."/>
            <person name="Steimle A."/>
            <person name="Autenrieth I.B."/>
            <person name="Huson D.H."/>
            <person name="Frick J.S."/>
        </authorList>
    </citation>
    <scope>NUCLEOTIDE SEQUENCE [LARGE SCALE GENOMIC DNA]</scope>
    <source>
        <strain evidence="3">mpk</strain>
    </source>
</reference>
<organism evidence="2 3">
    <name type="scientific">Phocaeicola vulgatus</name>
    <name type="common">Bacteroides vulgatus</name>
    <dbReference type="NCBI Taxonomy" id="821"/>
    <lineage>
        <taxon>Bacteria</taxon>
        <taxon>Pseudomonadati</taxon>
        <taxon>Bacteroidota</taxon>
        <taxon>Bacteroidia</taxon>
        <taxon>Bacteroidales</taxon>
        <taxon>Bacteroidaceae</taxon>
        <taxon>Phocaeicola</taxon>
    </lineage>
</organism>
<dbReference type="AlphaFoldDB" id="A0A0N7J7Z9"/>
<evidence type="ECO:0000313" key="2">
    <source>
        <dbReference type="EMBL" id="ALK86578.1"/>
    </source>
</evidence>
<feature type="compositionally biased region" description="Basic residues" evidence="1">
    <location>
        <begin position="149"/>
        <end position="162"/>
    </location>
</feature>
<evidence type="ECO:0000256" key="1">
    <source>
        <dbReference type="SAM" id="MobiDB-lite"/>
    </source>
</evidence>
<dbReference type="PATRIC" id="fig|821.40.peg.4830"/>
<feature type="region of interest" description="Disordered" evidence="1">
    <location>
        <begin position="149"/>
        <end position="175"/>
    </location>
</feature>
<evidence type="ECO:0008006" key="4">
    <source>
        <dbReference type="Google" id="ProtNLM"/>
    </source>
</evidence>
<dbReference type="EMBL" id="CP013020">
    <property type="protein sequence ID" value="ALK86578.1"/>
    <property type="molecule type" value="Genomic_DNA"/>
</dbReference>
<proteinExistence type="predicted"/>
<protein>
    <recommendedName>
        <fullName evidence="4">Mu-like prophage protein gpG</fullName>
    </recommendedName>
</protein>
<reference evidence="3" key="1">
    <citation type="submission" date="2015-10" db="EMBL/GenBank/DDBJ databases">
        <title>Extensive mobilome-driven genome diversification in gut-associated Bacteroides vulgatus mpk.</title>
        <authorList>
            <person name="Beier S."/>
            <person name="Lange A."/>
            <person name="Huson D.H."/>
            <person name="Frick J.-S."/>
            <person name="Autenrieth I.B."/>
        </authorList>
    </citation>
    <scope>NUCLEOTIDE SEQUENCE [LARGE SCALE GENOMIC DNA]</scope>
    <source>
        <strain evidence="3">mpk</strain>
    </source>
</reference>
<dbReference type="Proteomes" id="UP000061587">
    <property type="component" value="Chromosome"/>
</dbReference>
<evidence type="ECO:0000313" key="3">
    <source>
        <dbReference type="Proteomes" id="UP000061587"/>
    </source>
</evidence>